<proteinExistence type="predicted"/>
<protein>
    <submittedName>
        <fullName evidence="2">Uncharacterized protein</fullName>
    </submittedName>
</protein>
<feature type="compositionally biased region" description="Gly residues" evidence="1">
    <location>
        <begin position="212"/>
        <end position="221"/>
    </location>
</feature>
<gene>
    <name evidence="2" type="ORF">P7K49_032327</name>
</gene>
<feature type="compositionally biased region" description="Basic and acidic residues" evidence="1">
    <location>
        <begin position="226"/>
        <end position="241"/>
    </location>
</feature>
<feature type="region of interest" description="Disordered" evidence="1">
    <location>
        <begin position="55"/>
        <end position="91"/>
    </location>
</feature>
<reference evidence="2 3" key="1">
    <citation type="submission" date="2023-05" db="EMBL/GenBank/DDBJ databases">
        <title>B98-5 Cell Line De Novo Hybrid Assembly: An Optical Mapping Approach.</title>
        <authorList>
            <person name="Kananen K."/>
            <person name="Auerbach J.A."/>
            <person name="Kautto E."/>
            <person name="Blachly J.S."/>
        </authorList>
    </citation>
    <scope>NUCLEOTIDE SEQUENCE [LARGE SCALE GENOMIC DNA]</scope>
    <source>
        <strain evidence="2">B95-8</strain>
        <tissue evidence="2">Cell line</tissue>
    </source>
</reference>
<sequence>MSAASLEPGSPSGADHEDLWVLLGGGKTGSSSCWGCSRVGRDRRGPTGCSVCTTPAPPRAPSHPPHAPPRAPPPTTAVPQPRTPPRTHGWKGPVLSTCGGCPSCRLWKWTLNQAVKPCRVPAFLMSKRSSPLRVWVKQTRHAWAPRGPGWGVPLRRRKAPRPGETSPKTRLVTLRVKELESSGWAFPRRNQLKTNAAPTRRGRPVSRRGAKWGAGRGGAAGTGPEPTRHRAAADGDSRKEP</sequence>
<feature type="compositionally biased region" description="Basic residues" evidence="1">
    <location>
        <begin position="200"/>
        <end position="210"/>
    </location>
</feature>
<evidence type="ECO:0000313" key="2">
    <source>
        <dbReference type="EMBL" id="KAK2089661.1"/>
    </source>
</evidence>
<feature type="region of interest" description="Disordered" evidence="1">
    <location>
        <begin position="186"/>
        <end position="241"/>
    </location>
</feature>
<accession>A0ABQ9TYL5</accession>
<name>A0ABQ9TYL5_SAGOE</name>
<feature type="compositionally biased region" description="Pro residues" evidence="1">
    <location>
        <begin position="55"/>
        <end position="84"/>
    </location>
</feature>
<dbReference type="Proteomes" id="UP001266305">
    <property type="component" value="Unassembled WGS sequence"/>
</dbReference>
<organism evidence="2 3">
    <name type="scientific">Saguinus oedipus</name>
    <name type="common">Cotton-top tamarin</name>
    <name type="synonym">Oedipomidas oedipus</name>
    <dbReference type="NCBI Taxonomy" id="9490"/>
    <lineage>
        <taxon>Eukaryota</taxon>
        <taxon>Metazoa</taxon>
        <taxon>Chordata</taxon>
        <taxon>Craniata</taxon>
        <taxon>Vertebrata</taxon>
        <taxon>Euteleostomi</taxon>
        <taxon>Mammalia</taxon>
        <taxon>Eutheria</taxon>
        <taxon>Euarchontoglires</taxon>
        <taxon>Primates</taxon>
        <taxon>Haplorrhini</taxon>
        <taxon>Platyrrhini</taxon>
        <taxon>Cebidae</taxon>
        <taxon>Callitrichinae</taxon>
        <taxon>Saguinus</taxon>
    </lineage>
</organism>
<evidence type="ECO:0000256" key="1">
    <source>
        <dbReference type="SAM" id="MobiDB-lite"/>
    </source>
</evidence>
<keyword evidence="3" id="KW-1185">Reference proteome</keyword>
<evidence type="ECO:0000313" key="3">
    <source>
        <dbReference type="Proteomes" id="UP001266305"/>
    </source>
</evidence>
<dbReference type="EMBL" id="JASSZA010000018">
    <property type="protein sequence ID" value="KAK2089661.1"/>
    <property type="molecule type" value="Genomic_DNA"/>
</dbReference>
<comment type="caution">
    <text evidence="2">The sequence shown here is derived from an EMBL/GenBank/DDBJ whole genome shotgun (WGS) entry which is preliminary data.</text>
</comment>